<feature type="transmembrane region" description="Helical" evidence="1">
    <location>
        <begin position="860"/>
        <end position="877"/>
    </location>
</feature>
<keyword evidence="1" id="KW-1133">Transmembrane helix</keyword>
<evidence type="ECO:0000256" key="1">
    <source>
        <dbReference type="SAM" id="Phobius"/>
    </source>
</evidence>
<dbReference type="GO" id="GO:0016020">
    <property type="term" value="C:membrane"/>
    <property type="evidence" value="ECO:0007669"/>
    <property type="project" value="InterPro"/>
</dbReference>
<keyword evidence="1" id="KW-0472">Membrane</keyword>
<dbReference type="SUPFAM" id="SSF49313">
    <property type="entry name" value="Cadherin-like"/>
    <property type="match status" value="1"/>
</dbReference>
<dbReference type="GO" id="GO:0005509">
    <property type="term" value="F:calcium ion binding"/>
    <property type="evidence" value="ECO:0007669"/>
    <property type="project" value="InterPro"/>
</dbReference>
<protein>
    <recommendedName>
        <fullName evidence="4">Dystroglycan-type cadherin-like domain-containing protein</fullName>
    </recommendedName>
</protein>
<organism evidence="2 3">
    <name type="scientific">Candidatus Berkelbacteria bacterium CG10_big_fil_rev_8_21_14_0_10_43_13</name>
    <dbReference type="NCBI Taxonomy" id="1974514"/>
    <lineage>
        <taxon>Bacteria</taxon>
        <taxon>Candidatus Berkelbacteria</taxon>
    </lineage>
</organism>
<dbReference type="EMBL" id="PEZW01000012">
    <property type="protein sequence ID" value="PIS07776.1"/>
    <property type="molecule type" value="Genomic_DNA"/>
</dbReference>
<dbReference type="AlphaFoldDB" id="A0A2H0W6R4"/>
<sequence>MVLNIRTKRIIGYGLEIAALVGFFIWTMNILGYFRIGADKIAQPTDSNSDLSENTRSYFKLFTLLHNGSRYTVDFTPDKMIWLGQHVDQATSQVAGSASSLQIPVNRYTNWRDFSTVDDSNISFTSLQAYYQARQQDVDNAFVHVASDTSFVRYIEPSRPLPSMNDRLQRVYTVSSTPDQAASLPDVTARQDVTHTAYGDQNVPTMPHDFTLTLNNTDTHYIVLGHPWKYDQLNFNVTTAATGGWQTNFEYWNGTAWLPLTTISDSTNNFSQSGMVHFAPPVNWSVAKLPGDDAAYYWLRFSEADMTKSVTFTAHKVLETNTNWDGIPAISLTPYAVSAYSMYRQNVIIPGWDVTNDTNHDGYVDDIEFANRSNKQASARFRYQSQLPASYLVGRWEANYADPTYQQFAADQARQLLSDTGTTRLFVDNGYTSLMLPSSLTLPTPDNPAPSPQYLEYNDDTAVHKSAVSFLTALRNSGANYILLNGALSQPITVPAIDGVMLENEITLSHSAQENPANLALFWSQLKTFSDAHKDVIVGATFGKDDRARTYNLARYYLTATPSTYFWTQSGASWSGWSEQMSRDLGDATGDYYLVATDTVQNTYIYRRDFTLGSVIIKTMAPGANTATGMGDDTKYSVDLGGRFYPVDFNNVVQPPISSISLRNYEGAILLKNQPPVWTNVEPQTIKVGETLKLKLPASDPEGEPLTFALAKQESGLSLTTEGSDTFLLFSPSSSQVGSLSITITASEGDQNSATTLEIVVTTQTNSGGEEPAQTQDPEVVVPIQNPKITVSNKKSKAQNSTTSTEEKKTNIFQKAASVISAIIPDIYKPDDKTSESVAQQTNDSMSSTILSRVSQKDNLIILISSVLFCTTGLFFLL</sequence>
<evidence type="ECO:0008006" key="4">
    <source>
        <dbReference type="Google" id="ProtNLM"/>
    </source>
</evidence>
<evidence type="ECO:0000313" key="2">
    <source>
        <dbReference type="EMBL" id="PIS07776.1"/>
    </source>
</evidence>
<gene>
    <name evidence="2" type="ORF">COT78_01825</name>
</gene>
<dbReference type="Pfam" id="PF17963">
    <property type="entry name" value="Big_9"/>
    <property type="match status" value="1"/>
</dbReference>
<comment type="caution">
    <text evidence="2">The sequence shown here is derived from an EMBL/GenBank/DDBJ whole genome shotgun (WGS) entry which is preliminary data.</text>
</comment>
<proteinExistence type="predicted"/>
<dbReference type="Gene3D" id="2.60.40.10">
    <property type="entry name" value="Immunoglobulins"/>
    <property type="match status" value="1"/>
</dbReference>
<accession>A0A2H0W6R4</accession>
<feature type="transmembrane region" description="Helical" evidence="1">
    <location>
        <begin position="12"/>
        <end position="34"/>
    </location>
</feature>
<name>A0A2H0W6R4_9BACT</name>
<evidence type="ECO:0000313" key="3">
    <source>
        <dbReference type="Proteomes" id="UP000231382"/>
    </source>
</evidence>
<keyword evidence="1" id="KW-0812">Transmembrane</keyword>
<reference evidence="3" key="1">
    <citation type="submission" date="2017-09" db="EMBL/GenBank/DDBJ databases">
        <title>Depth-based differentiation of microbial function through sediment-hosted aquifers and enrichment of novel symbionts in the deep terrestrial subsurface.</title>
        <authorList>
            <person name="Probst A.J."/>
            <person name="Ladd B."/>
            <person name="Jarett J.K."/>
            <person name="Geller-Mcgrath D.E."/>
            <person name="Sieber C.M.K."/>
            <person name="Emerson J.B."/>
            <person name="Anantharaman K."/>
            <person name="Thomas B.C."/>
            <person name="Malmstrom R."/>
            <person name="Stieglmeier M."/>
            <person name="Klingl A."/>
            <person name="Woyke T."/>
            <person name="Ryan C.M."/>
            <person name="Banfield J.F."/>
        </authorList>
    </citation>
    <scope>NUCLEOTIDE SEQUENCE [LARGE SCALE GENOMIC DNA]</scope>
</reference>
<dbReference type="InterPro" id="IPR013783">
    <property type="entry name" value="Ig-like_fold"/>
</dbReference>
<dbReference type="Proteomes" id="UP000231382">
    <property type="component" value="Unassembled WGS sequence"/>
</dbReference>
<dbReference type="InterPro" id="IPR015919">
    <property type="entry name" value="Cadherin-like_sf"/>
</dbReference>